<evidence type="ECO:0000313" key="9">
    <source>
        <dbReference type="Proteomes" id="UP000031523"/>
    </source>
</evidence>
<keyword evidence="9" id="KW-1185">Reference proteome</keyword>
<dbReference type="InterPro" id="IPR013780">
    <property type="entry name" value="Glyco_hydro_b"/>
</dbReference>
<dbReference type="EC" id="3.2.1.22" evidence="2"/>
<evidence type="ECO:0000259" key="7">
    <source>
        <dbReference type="Pfam" id="PF16875"/>
    </source>
</evidence>
<dbReference type="KEGG" id="sals:SLNWT_4446"/>
<gene>
    <name evidence="8" type="ORF">SLNWT_4446</name>
</gene>
<feature type="region of interest" description="Disordered" evidence="5">
    <location>
        <begin position="1"/>
        <end position="32"/>
    </location>
</feature>
<evidence type="ECO:0000256" key="1">
    <source>
        <dbReference type="ARBA" id="ARBA00001255"/>
    </source>
</evidence>
<keyword evidence="3" id="KW-0378">Hydrolase</keyword>
<dbReference type="Proteomes" id="UP000031523">
    <property type="component" value="Chromosome"/>
</dbReference>
<feature type="compositionally biased region" description="Gly residues" evidence="5">
    <location>
        <begin position="1"/>
        <end position="10"/>
    </location>
</feature>
<dbReference type="FunFam" id="3.20.20.70:FF:000118">
    <property type="entry name" value="Alpha-galactosidase"/>
    <property type="match status" value="1"/>
</dbReference>
<feature type="domain" description="Glycosyl hydrolase family 36 C-terminal" evidence="6">
    <location>
        <begin position="656"/>
        <end position="744"/>
    </location>
</feature>
<dbReference type="InterPro" id="IPR031705">
    <property type="entry name" value="Glyco_hydro_36_C"/>
</dbReference>
<dbReference type="InterPro" id="IPR000111">
    <property type="entry name" value="Glyco_hydro_27/36_CS"/>
</dbReference>
<dbReference type="EMBL" id="CP010519">
    <property type="protein sequence ID" value="AJE84822.1"/>
    <property type="molecule type" value="Genomic_DNA"/>
</dbReference>
<dbReference type="Pfam" id="PF02065">
    <property type="entry name" value="Melibiase"/>
    <property type="match status" value="1"/>
</dbReference>
<dbReference type="Gene3D" id="3.20.20.70">
    <property type="entry name" value="Aldolase class I"/>
    <property type="match status" value="1"/>
</dbReference>
<evidence type="ECO:0000256" key="5">
    <source>
        <dbReference type="SAM" id="MobiDB-lite"/>
    </source>
</evidence>
<dbReference type="SUPFAM" id="SSF51445">
    <property type="entry name" value="(Trans)glycosidases"/>
    <property type="match status" value="1"/>
</dbReference>
<dbReference type="InterPro" id="IPR017853">
    <property type="entry name" value="GH"/>
</dbReference>
<dbReference type="Pfam" id="PF16875">
    <property type="entry name" value="Glyco_hydro_36N"/>
    <property type="match status" value="1"/>
</dbReference>
<dbReference type="CDD" id="cd14791">
    <property type="entry name" value="GH36"/>
    <property type="match status" value="1"/>
</dbReference>
<dbReference type="AlphaFoldDB" id="A0A0B5F3H4"/>
<sequence length="753" mass="82596">MALGRTGEGAGARPPYRRPAGAQVPDPKSAPVPASRLHLRAAGCSLLLELTPRRLPLVRHWGADLGPLDETAAAGASRAAARVGRRPGELDAELTSVVPEPWTGWTGRPGLLASRRGRDWSPAFTLTRVTFDGAPVPGWAERGAGLVEATAVDPESRLRLVTGIELLDSGLVRLRAELTNEGEELELSELSVHLPVPAHATELLDFSGRWGMERLAQRRAFGVGTHLRENRRGRTGFDAAHVLHATERGSGFGHGESWAVHVAWSGNHRHLAEHDSTGVRLLGGGELLLPGEVRLATGESYRTPWVYGAYGEGLDRVAHRFHDHLRGRAHHVRRPRPVTLNVWEAVYFAHEPDRLIRLAELAAEAGVERFVLDDGWFGARRDARAGLGDWQVSPEVWPEGLHPLVDAVRGLGMEFGLWVEPEMVNPDSDLARAHPEWIMAARGEPPLEQRHQQVLNLSLPACYEAVLGQLLAILDTYPIGSLKWDHNRDHVEAGSRPEGGVPAEHAQTLALYRMLREIKEAHPGLEIESCSGGGGRVDLGILELTDRVWVSDCIDAVEQQRLLRWTGQLLPPELMGSHISSPRSHTTGRRLDLSFRGATALFGHLGVEWDLAAATEEERRELAGWIALHKEHRRLLHTGRVWRGPDPDDSLQTHGVVAEDGSEALYALVSLTWCAPAAPPHARLTGLDPRRRYRVRPLLTGGPPPGFAPPEWWDEEGVEITGAVLARVGLQVPVMHPEHSVLVHVSAVDRAAR</sequence>
<keyword evidence="4" id="KW-0326">Glycosidase</keyword>
<comment type="catalytic activity">
    <reaction evidence="1">
        <text>Hydrolysis of terminal, non-reducing alpha-D-galactose residues in alpha-D-galactosides, including galactose oligosaccharides, galactomannans and galactolipids.</text>
        <dbReference type="EC" id="3.2.1.22"/>
    </reaction>
</comment>
<evidence type="ECO:0000313" key="8">
    <source>
        <dbReference type="EMBL" id="AJE84822.1"/>
    </source>
</evidence>
<dbReference type="InterPro" id="IPR031704">
    <property type="entry name" value="Glyco_hydro_36_N"/>
</dbReference>
<evidence type="ECO:0000256" key="3">
    <source>
        <dbReference type="ARBA" id="ARBA00022801"/>
    </source>
</evidence>
<dbReference type="Pfam" id="PF16874">
    <property type="entry name" value="Glyco_hydro_36C"/>
    <property type="match status" value="1"/>
</dbReference>
<protein>
    <recommendedName>
        <fullName evidence="2">alpha-galactosidase</fullName>
        <ecNumber evidence="2">3.2.1.22</ecNumber>
    </recommendedName>
</protein>
<dbReference type="PANTHER" id="PTHR43053:SF3">
    <property type="entry name" value="ALPHA-GALACTOSIDASE C-RELATED"/>
    <property type="match status" value="1"/>
</dbReference>
<evidence type="ECO:0000256" key="2">
    <source>
        <dbReference type="ARBA" id="ARBA00012755"/>
    </source>
</evidence>
<evidence type="ECO:0000259" key="6">
    <source>
        <dbReference type="Pfam" id="PF16874"/>
    </source>
</evidence>
<dbReference type="InterPro" id="IPR050985">
    <property type="entry name" value="Alpha-glycosidase_related"/>
</dbReference>
<dbReference type="GO" id="GO:0004557">
    <property type="term" value="F:alpha-galactosidase activity"/>
    <property type="evidence" value="ECO:0007669"/>
    <property type="project" value="UniProtKB-EC"/>
</dbReference>
<dbReference type="Gene3D" id="2.60.40.1180">
    <property type="entry name" value="Golgi alpha-mannosidase II"/>
    <property type="match status" value="1"/>
</dbReference>
<dbReference type="PANTHER" id="PTHR43053">
    <property type="entry name" value="GLYCOSIDASE FAMILY 31"/>
    <property type="match status" value="1"/>
</dbReference>
<dbReference type="InterPro" id="IPR013785">
    <property type="entry name" value="Aldolase_TIM"/>
</dbReference>
<accession>A0A0B5F3H4</accession>
<dbReference type="GO" id="GO:0016052">
    <property type="term" value="P:carbohydrate catabolic process"/>
    <property type="evidence" value="ECO:0007669"/>
    <property type="project" value="InterPro"/>
</dbReference>
<dbReference type="InterPro" id="IPR038417">
    <property type="entry name" value="Alpga-gal_N_sf"/>
</dbReference>
<feature type="domain" description="Glycosyl hydrolase family 36 N-terminal" evidence="7">
    <location>
        <begin position="55"/>
        <end position="296"/>
    </location>
</feature>
<name>A0A0B5F3H4_STRA4</name>
<organism evidence="8 9">
    <name type="scientific">Streptomyces albus (strain ATCC 21838 / DSM 41398 / FERM P-419 / JCM 4703 / NBRC 107858)</name>
    <dbReference type="NCBI Taxonomy" id="1081613"/>
    <lineage>
        <taxon>Bacteria</taxon>
        <taxon>Bacillati</taxon>
        <taxon>Actinomycetota</taxon>
        <taxon>Actinomycetes</taxon>
        <taxon>Kitasatosporales</taxon>
        <taxon>Streptomycetaceae</taxon>
        <taxon>Streptomyces</taxon>
    </lineage>
</organism>
<dbReference type="PRINTS" id="PR00743">
    <property type="entry name" value="GLHYDRLASE36"/>
</dbReference>
<proteinExistence type="predicted"/>
<reference evidence="8 9" key="1">
    <citation type="submission" date="2015-01" db="EMBL/GenBank/DDBJ databases">
        <title>Enhanced salinomycin production by adjusting the supply of polyketide extender units in Streptomyce albus DSM 41398.</title>
        <authorList>
            <person name="Lu C."/>
        </authorList>
    </citation>
    <scope>NUCLEOTIDE SEQUENCE [LARGE SCALE GENOMIC DNA]</scope>
    <source>
        <strain evidence="9">ATCC 21838 / DSM 41398 / FERM P-419 / JCM 4703 / NBRC 107858</strain>
    </source>
</reference>
<evidence type="ECO:0000256" key="4">
    <source>
        <dbReference type="ARBA" id="ARBA00023295"/>
    </source>
</evidence>
<dbReference type="PROSITE" id="PS00512">
    <property type="entry name" value="ALPHA_GALACTOSIDASE"/>
    <property type="match status" value="1"/>
</dbReference>
<dbReference type="Gene3D" id="2.70.98.60">
    <property type="entry name" value="alpha-galactosidase from lactobacil brevis"/>
    <property type="match status" value="1"/>
</dbReference>
<dbReference type="InterPro" id="IPR002252">
    <property type="entry name" value="Glyco_hydro_36"/>
</dbReference>